<name>A0A9P9WZE6_9PEZI</name>
<comment type="caution">
    <text evidence="6">The sequence shown here is derived from an EMBL/GenBank/DDBJ whole genome shotgun (WGS) entry which is preliminary data.</text>
</comment>
<feature type="compositionally biased region" description="Polar residues" evidence="4">
    <location>
        <begin position="1"/>
        <end position="12"/>
    </location>
</feature>
<feature type="region of interest" description="Disordered" evidence="4">
    <location>
        <begin position="1"/>
        <end position="293"/>
    </location>
</feature>
<evidence type="ECO:0000256" key="4">
    <source>
        <dbReference type="SAM" id="MobiDB-lite"/>
    </source>
</evidence>
<accession>A0A9P9WZE6</accession>
<dbReference type="Gene3D" id="2.40.50.40">
    <property type="match status" value="1"/>
</dbReference>
<feature type="compositionally biased region" description="Polar residues" evidence="4">
    <location>
        <begin position="234"/>
        <end position="249"/>
    </location>
</feature>
<evidence type="ECO:0000256" key="1">
    <source>
        <dbReference type="ARBA" id="ARBA00004123"/>
    </source>
</evidence>
<comment type="subcellular location">
    <subcellularLocation>
        <location evidence="1">Nucleus</location>
    </subcellularLocation>
</comment>
<dbReference type="AlphaFoldDB" id="A0A9P9WZE6"/>
<feature type="compositionally biased region" description="Basic and acidic residues" evidence="4">
    <location>
        <begin position="76"/>
        <end position="108"/>
    </location>
</feature>
<dbReference type="InterPro" id="IPR000953">
    <property type="entry name" value="Chromo/chromo_shadow_dom"/>
</dbReference>
<sequence length="377" mass="41471">MSSPWESFSQTEILPLGSDPLDNLLNDGFEGNDNEEVDAHQESTTEEDSDEDLQPKVGSAKKFDKVKAASVSVQRGPDRDQLPEPESSKKSKKSKATDRSKPKVESKKDKMRRTVVRMDSLGESDDDGNDFFQGNVGGDLGTPKALKAASKKRGRLSIADDGDEVDTPKKKKHRGRLSLKNKAAEDPKPEDAVLQSGRRGRGRPSKSAQKTTDSANVPVTEASTPAKRKKQKRSTTAEISETAVENATPSRPVRAAAESAKAGILATNKPQRYAEEPPTSAQGKRGISRRVSNNGRGRKKFVYDVEKLVDSKVEDDGRKLYHVKWINYPDSENTWEPLEHLKGCLDLVQAFDAAELKKSPQKSPKKGRKVKGRKAKV</sequence>
<evidence type="ECO:0000313" key="7">
    <source>
        <dbReference type="Proteomes" id="UP000829685"/>
    </source>
</evidence>
<gene>
    <name evidence="6" type="ORF">JX265_000596</name>
</gene>
<dbReference type="GO" id="GO:0005634">
    <property type="term" value="C:nucleus"/>
    <property type="evidence" value="ECO:0007669"/>
    <property type="project" value="UniProtKB-SubCell"/>
</dbReference>
<dbReference type="Proteomes" id="UP000829685">
    <property type="component" value="Unassembled WGS sequence"/>
</dbReference>
<dbReference type="EMBL" id="JAFIMR010000001">
    <property type="protein sequence ID" value="KAI1881770.1"/>
    <property type="molecule type" value="Genomic_DNA"/>
</dbReference>
<dbReference type="PROSITE" id="PS50013">
    <property type="entry name" value="CHROMO_2"/>
    <property type="match status" value="1"/>
</dbReference>
<dbReference type="SUPFAM" id="SSF54160">
    <property type="entry name" value="Chromo domain-like"/>
    <property type="match status" value="1"/>
</dbReference>
<dbReference type="InterPro" id="IPR023779">
    <property type="entry name" value="Chromodomain_CS"/>
</dbReference>
<keyword evidence="7" id="KW-1185">Reference proteome</keyword>
<dbReference type="Pfam" id="PF00385">
    <property type="entry name" value="Chromo"/>
    <property type="match status" value="1"/>
</dbReference>
<reference evidence="6" key="1">
    <citation type="submission" date="2021-03" db="EMBL/GenBank/DDBJ databases">
        <title>Revisited historic fungal species revealed as producer of novel bioactive compounds through whole genome sequencing and comparative genomics.</title>
        <authorList>
            <person name="Vignolle G.A."/>
            <person name="Hochenegger N."/>
            <person name="Mach R.L."/>
            <person name="Mach-Aigner A.R."/>
            <person name="Javad Rahimi M."/>
            <person name="Salim K.A."/>
            <person name="Chan C.M."/>
            <person name="Lim L.B.L."/>
            <person name="Cai F."/>
            <person name="Druzhinina I.S."/>
            <person name="U'Ren J.M."/>
            <person name="Derntl C."/>
        </authorList>
    </citation>
    <scope>NUCLEOTIDE SEQUENCE</scope>
    <source>
        <strain evidence="6">TUCIM 5799</strain>
    </source>
</reference>
<protein>
    <recommendedName>
        <fullName evidence="5">Chromo domain-containing protein</fullName>
    </recommendedName>
</protein>
<feature type="region of interest" description="Disordered" evidence="4">
    <location>
        <begin position="356"/>
        <end position="377"/>
    </location>
</feature>
<dbReference type="PROSITE" id="PS00598">
    <property type="entry name" value="CHROMO_1"/>
    <property type="match status" value="1"/>
</dbReference>
<evidence type="ECO:0000256" key="3">
    <source>
        <dbReference type="ARBA" id="ARBA00023242"/>
    </source>
</evidence>
<proteinExistence type="predicted"/>
<evidence type="ECO:0000313" key="6">
    <source>
        <dbReference type="EMBL" id="KAI1881770.1"/>
    </source>
</evidence>
<feature type="compositionally biased region" description="Basic residues" evidence="4">
    <location>
        <begin position="169"/>
        <end position="179"/>
    </location>
</feature>
<feature type="compositionally biased region" description="Polar residues" evidence="4">
    <location>
        <begin position="206"/>
        <end position="223"/>
    </location>
</feature>
<dbReference type="PANTHER" id="PTHR22812">
    <property type="entry name" value="CHROMOBOX PROTEIN"/>
    <property type="match status" value="1"/>
</dbReference>
<dbReference type="SMART" id="SM00298">
    <property type="entry name" value="CHROMO"/>
    <property type="match status" value="1"/>
</dbReference>
<feature type="domain" description="Chromo" evidence="5">
    <location>
        <begin position="303"/>
        <end position="363"/>
    </location>
</feature>
<dbReference type="GO" id="GO:0006338">
    <property type="term" value="P:chromatin remodeling"/>
    <property type="evidence" value="ECO:0007669"/>
    <property type="project" value="UniProtKB-ARBA"/>
</dbReference>
<dbReference type="CDD" id="cd00024">
    <property type="entry name" value="CD_CSD"/>
    <property type="match status" value="1"/>
</dbReference>
<keyword evidence="3" id="KW-0539">Nucleus</keyword>
<dbReference type="InterPro" id="IPR023780">
    <property type="entry name" value="Chromo_domain"/>
</dbReference>
<evidence type="ECO:0000256" key="2">
    <source>
        <dbReference type="ARBA" id="ARBA00011353"/>
    </source>
</evidence>
<comment type="subunit">
    <text evidence="2">Component of the NuA4 histone acetyltransferase complex.</text>
</comment>
<dbReference type="InterPro" id="IPR016197">
    <property type="entry name" value="Chromo-like_dom_sf"/>
</dbReference>
<feature type="compositionally biased region" description="Basic and acidic residues" evidence="4">
    <location>
        <begin position="182"/>
        <end position="191"/>
    </location>
</feature>
<dbReference type="InterPro" id="IPR051219">
    <property type="entry name" value="Heterochromatin_chromo-domain"/>
</dbReference>
<evidence type="ECO:0000259" key="5">
    <source>
        <dbReference type="PROSITE" id="PS50013"/>
    </source>
</evidence>
<organism evidence="6 7">
    <name type="scientific">Neoarthrinium moseri</name>
    <dbReference type="NCBI Taxonomy" id="1658444"/>
    <lineage>
        <taxon>Eukaryota</taxon>
        <taxon>Fungi</taxon>
        <taxon>Dikarya</taxon>
        <taxon>Ascomycota</taxon>
        <taxon>Pezizomycotina</taxon>
        <taxon>Sordariomycetes</taxon>
        <taxon>Xylariomycetidae</taxon>
        <taxon>Amphisphaeriales</taxon>
        <taxon>Apiosporaceae</taxon>
        <taxon>Neoarthrinium</taxon>
    </lineage>
</organism>
<feature type="compositionally biased region" description="Basic residues" evidence="4">
    <location>
        <begin position="359"/>
        <end position="377"/>
    </location>
</feature>